<dbReference type="SMART" id="SM00054">
    <property type="entry name" value="EFh"/>
    <property type="match status" value="3"/>
</dbReference>
<evidence type="ECO:0000313" key="3">
    <source>
        <dbReference type="EMBL" id="KOO26741.1"/>
    </source>
</evidence>
<name>A0A0M0JJG3_9EUKA</name>
<dbReference type="SUPFAM" id="SSF47473">
    <property type="entry name" value="EF-hand"/>
    <property type="match status" value="1"/>
</dbReference>
<dbReference type="AlphaFoldDB" id="A0A0M0JJG3"/>
<dbReference type="Pfam" id="PF13499">
    <property type="entry name" value="EF-hand_7"/>
    <property type="match status" value="1"/>
</dbReference>
<evidence type="ECO:0000313" key="4">
    <source>
        <dbReference type="Proteomes" id="UP000037460"/>
    </source>
</evidence>
<protein>
    <submittedName>
        <fullName evidence="3">Calmodulin-domain protein kinase 1</fullName>
    </submittedName>
</protein>
<dbReference type="Gene3D" id="1.10.238.10">
    <property type="entry name" value="EF-hand"/>
    <property type="match status" value="1"/>
</dbReference>
<dbReference type="InterPro" id="IPR002048">
    <property type="entry name" value="EF_hand_dom"/>
</dbReference>
<dbReference type="OrthoDB" id="26525at2759"/>
<feature type="domain" description="EF-hand" evidence="2">
    <location>
        <begin position="11"/>
        <end position="46"/>
    </location>
</feature>
<dbReference type="Pfam" id="PF13202">
    <property type="entry name" value="EF-hand_5"/>
    <property type="match status" value="1"/>
</dbReference>
<gene>
    <name evidence="3" type="ORF">Ctob_012954</name>
</gene>
<keyword evidence="4" id="KW-1185">Reference proteome</keyword>
<dbReference type="InterPro" id="IPR011992">
    <property type="entry name" value="EF-hand-dom_pair"/>
</dbReference>
<dbReference type="GO" id="GO:0016301">
    <property type="term" value="F:kinase activity"/>
    <property type="evidence" value="ECO:0007669"/>
    <property type="project" value="UniProtKB-KW"/>
</dbReference>
<comment type="caution">
    <text evidence="3">The sequence shown here is derived from an EMBL/GenBank/DDBJ whole genome shotgun (WGS) entry which is preliminary data.</text>
</comment>
<dbReference type="EMBL" id="JWZX01002811">
    <property type="protein sequence ID" value="KOO26741.1"/>
    <property type="molecule type" value="Genomic_DNA"/>
</dbReference>
<dbReference type="GO" id="GO:0005509">
    <property type="term" value="F:calcium ion binding"/>
    <property type="evidence" value="ECO:0007669"/>
    <property type="project" value="InterPro"/>
</dbReference>
<dbReference type="CDD" id="cd00051">
    <property type="entry name" value="EFh"/>
    <property type="match status" value="2"/>
</dbReference>
<evidence type="ECO:0000256" key="1">
    <source>
        <dbReference type="ARBA" id="ARBA00022837"/>
    </source>
</evidence>
<dbReference type="PROSITE" id="PS50222">
    <property type="entry name" value="EF_HAND_2"/>
    <property type="match status" value="3"/>
</dbReference>
<reference evidence="4" key="1">
    <citation type="journal article" date="2015" name="PLoS Genet.">
        <title>Genome Sequence and Transcriptome Analyses of Chrysochromulina tobin: Metabolic Tools for Enhanced Algal Fitness in the Prominent Order Prymnesiales (Haptophyceae).</title>
        <authorList>
            <person name="Hovde B.T."/>
            <person name="Deodato C.R."/>
            <person name="Hunsperger H.M."/>
            <person name="Ryken S.A."/>
            <person name="Yost W."/>
            <person name="Jha R.K."/>
            <person name="Patterson J."/>
            <person name="Monnat R.J. Jr."/>
            <person name="Barlow S.B."/>
            <person name="Starkenburg S.R."/>
            <person name="Cattolico R.A."/>
        </authorList>
    </citation>
    <scope>NUCLEOTIDE SEQUENCE</scope>
    <source>
        <strain evidence="4">CCMP291</strain>
    </source>
</reference>
<feature type="domain" description="EF-hand" evidence="2">
    <location>
        <begin position="94"/>
        <end position="129"/>
    </location>
</feature>
<evidence type="ECO:0000259" key="2">
    <source>
        <dbReference type="PROSITE" id="PS50222"/>
    </source>
</evidence>
<proteinExistence type="predicted"/>
<accession>A0A0M0JJG3</accession>
<dbReference type="Proteomes" id="UP000037460">
    <property type="component" value="Unassembled WGS sequence"/>
</dbReference>
<sequence length="267" mass="29364">MGDYLSSRGDISAKTIESMVFDMDSNGDGHIDLHEWRRAWKTFGKDRSAEEEVEQPLAAPRTRVTFAREIDEPTTAPNAAGVAGAEALRKALLSQVLRVIDLFRKLDANNDGKVSSAEFRRVLPLLATAGVLNAASFAEADVDSLFALLDLDGSGSIEYSELHKRLRQGLSVTLDQKLQAGDQLDHLLAAAAALKTPTWQQAWQQAAETTQRVKASARPERDVRAPILPAALRLDKGRSSNPAYWDKDHIERTLVQPWGGPPSDHYN</sequence>
<feature type="domain" description="EF-hand" evidence="2">
    <location>
        <begin position="137"/>
        <end position="172"/>
    </location>
</feature>
<dbReference type="InterPro" id="IPR018247">
    <property type="entry name" value="EF_Hand_1_Ca_BS"/>
</dbReference>
<keyword evidence="1" id="KW-0106">Calcium</keyword>
<keyword evidence="3" id="KW-0418">Kinase</keyword>
<dbReference type="PROSITE" id="PS00018">
    <property type="entry name" value="EF_HAND_1"/>
    <property type="match status" value="3"/>
</dbReference>
<keyword evidence="3" id="KW-0808">Transferase</keyword>
<organism evidence="3 4">
    <name type="scientific">Chrysochromulina tobinii</name>
    <dbReference type="NCBI Taxonomy" id="1460289"/>
    <lineage>
        <taxon>Eukaryota</taxon>
        <taxon>Haptista</taxon>
        <taxon>Haptophyta</taxon>
        <taxon>Prymnesiophyceae</taxon>
        <taxon>Prymnesiales</taxon>
        <taxon>Chrysochromulinaceae</taxon>
        <taxon>Chrysochromulina</taxon>
    </lineage>
</organism>